<keyword evidence="1 9" id="KW-0240">DNA-directed RNA polymerase</keyword>
<dbReference type="InterPro" id="IPR006171">
    <property type="entry name" value="TOPRIM_dom"/>
</dbReference>
<dbReference type="SMART" id="SM00493">
    <property type="entry name" value="TOPRIM"/>
    <property type="match status" value="1"/>
</dbReference>
<keyword evidence="5 9" id="KW-0235">DNA replication</keyword>
<evidence type="ECO:0000256" key="7">
    <source>
        <dbReference type="ARBA" id="ARBA00022842"/>
    </source>
</evidence>
<dbReference type="InterPro" id="IPR050219">
    <property type="entry name" value="DnaG_primase"/>
</dbReference>
<comment type="similarity">
    <text evidence="9">Belongs to the archaeal DnaG primase family.</text>
</comment>
<keyword evidence="4 9" id="KW-0548">Nucleotidyltransferase</keyword>
<dbReference type="InterPro" id="IPR020607">
    <property type="entry name" value="Primase_DnaG_arc"/>
</dbReference>
<feature type="compositionally biased region" description="Acidic residues" evidence="10">
    <location>
        <begin position="374"/>
        <end position="389"/>
    </location>
</feature>
<keyword evidence="3 9" id="KW-0808">Transferase</keyword>
<keyword evidence="6" id="KW-0479">Metal-binding</keyword>
<dbReference type="RefSeq" id="WP_284032080.1">
    <property type="nucleotide sequence ID" value="NZ_CP126154.1"/>
</dbReference>
<evidence type="ECO:0000256" key="5">
    <source>
        <dbReference type="ARBA" id="ARBA00022705"/>
    </source>
</evidence>
<comment type="subunit">
    <text evidence="9">Forms a ternary complex with MCM helicase and DNA.</text>
</comment>
<dbReference type="GeneID" id="81123904"/>
<dbReference type="AlphaFoldDB" id="A0ABD5WBH3"/>
<evidence type="ECO:0000256" key="9">
    <source>
        <dbReference type="HAMAP-Rule" id="MF_00007"/>
    </source>
</evidence>
<name>A0ABD5WBH3_9EURY</name>
<proteinExistence type="inferred from homology"/>
<dbReference type="EMBL" id="JBHTAH010000004">
    <property type="protein sequence ID" value="MFC7069274.1"/>
    <property type="molecule type" value="Genomic_DNA"/>
</dbReference>
<evidence type="ECO:0000256" key="6">
    <source>
        <dbReference type="ARBA" id="ARBA00022723"/>
    </source>
</evidence>
<dbReference type="NCBIfam" id="NF003108">
    <property type="entry name" value="PRK04031.1-1"/>
    <property type="match status" value="1"/>
</dbReference>
<dbReference type="PANTHER" id="PTHR30313">
    <property type="entry name" value="DNA PRIMASE"/>
    <property type="match status" value="1"/>
</dbReference>
<dbReference type="HAMAP" id="MF_00007">
    <property type="entry name" value="DNA_primase_DnaG_arc"/>
    <property type="match status" value="1"/>
</dbReference>
<organism evidence="12 13">
    <name type="scientific">Halobaculum lipolyticum</name>
    <dbReference type="NCBI Taxonomy" id="3032001"/>
    <lineage>
        <taxon>Archaea</taxon>
        <taxon>Methanobacteriati</taxon>
        <taxon>Methanobacteriota</taxon>
        <taxon>Stenosarchaea group</taxon>
        <taxon>Halobacteria</taxon>
        <taxon>Halobacteriales</taxon>
        <taxon>Haloferacaceae</taxon>
        <taxon>Halobaculum</taxon>
    </lineage>
</organism>
<dbReference type="Proteomes" id="UP001596461">
    <property type="component" value="Unassembled WGS sequence"/>
</dbReference>
<evidence type="ECO:0000256" key="10">
    <source>
        <dbReference type="SAM" id="MobiDB-lite"/>
    </source>
</evidence>
<dbReference type="Gene3D" id="3.40.1360.10">
    <property type="match status" value="1"/>
</dbReference>
<dbReference type="PANTHER" id="PTHR30313:SF2">
    <property type="entry name" value="DNA PRIMASE"/>
    <property type="match status" value="1"/>
</dbReference>
<comment type="function">
    <text evidence="9">RNA polymerase that catalyzes the synthesis of short RNA molecules used as primers for DNA polymerase during DNA replication.</text>
</comment>
<dbReference type="Pfam" id="PF13662">
    <property type="entry name" value="Toprim_4"/>
    <property type="match status" value="1"/>
</dbReference>
<dbReference type="InterPro" id="IPR034154">
    <property type="entry name" value="TOPRIM_DnaG/twinkle"/>
</dbReference>
<dbReference type="GO" id="GO:0003899">
    <property type="term" value="F:DNA-directed RNA polymerase activity"/>
    <property type="evidence" value="ECO:0007669"/>
    <property type="project" value="UniProtKB-UniRule"/>
</dbReference>
<accession>A0ABD5WBH3</accession>
<reference evidence="12 13" key="1">
    <citation type="journal article" date="2019" name="Int. J. Syst. Evol. Microbiol.">
        <title>The Global Catalogue of Microorganisms (GCM) 10K type strain sequencing project: providing services to taxonomists for standard genome sequencing and annotation.</title>
        <authorList>
            <consortium name="The Broad Institute Genomics Platform"/>
            <consortium name="The Broad Institute Genome Sequencing Center for Infectious Disease"/>
            <person name="Wu L."/>
            <person name="Ma J."/>
        </authorList>
    </citation>
    <scope>NUCLEOTIDE SEQUENCE [LARGE SCALE GENOMIC DNA]</scope>
    <source>
        <strain evidence="12 13">DT31</strain>
    </source>
</reference>
<evidence type="ECO:0000256" key="4">
    <source>
        <dbReference type="ARBA" id="ARBA00022695"/>
    </source>
</evidence>
<keyword evidence="8 9" id="KW-0804">Transcription</keyword>
<evidence type="ECO:0000256" key="2">
    <source>
        <dbReference type="ARBA" id="ARBA00022515"/>
    </source>
</evidence>
<dbReference type="EC" id="2.7.7.101" evidence="9"/>
<evidence type="ECO:0000313" key="12">
    <source>
        <dbReference type="EMBL" id="MFC7069274.1"/>
    </source>
</evidence>
<evidence type="ECO:0000256" key="1">
    <source>
        <dbReference type="ARBA" id="ARBA00022478"/>
    </source>
</evidence>
<comment type="caution">
    <text evidence="12">The sequence shown here is derived from an EMBL/GenBank/DDBJ whole genome shotgun (WGS) entry which is preliminary data.</text>
</comment>
<dbReference type="CDD" id="cd01029">
    <property type="entry name" value="TOPRIM_primases"/>
    <property type="match status" value="1"/>
</dbReference>
<feature type="region of interest" description="Disordered" evidence="10">
    <location>
        <begin position="268"/>
        <end position="390"/>
    </location>
</feature>
<evidence type="ECO:0000256" key="8">
    <source>
        <dbReference type="ARBA" id="ARBA00023163"/>
    </source>
</evidence>
<keyword evidence="7" id="KW-0460">Magnesium</keyword>
<dbReference type="GO" id="GO:0046872">
    <property type="term" value="F:metal ion binding"/>
    <property type="evidence" value="ECO:0007669"/>
    <property type="project" value="UniProtKB-KW"/>
</dbReference>
<dbReference type="GO" id="GO:0000428">
    <property type="term" value="C:DNA-directed RNA polymerase complex"/>
    <property type="evidence" value="ECO:0007669"/>
    <property type="project" value="UniProtKB-KW"/>
</dbReference>
<feature type="compositionally biased region" description="Low complexity" evidence="10">
    <location>
        <begin position="327"/>
        <end position="364"/>
    </location>
</feature>
<dbReference type="SUPFAM" id="SSF56731">
    <property type="entry name" value="DNA primase core"/>
    <property type="match status" value="1"/>
</dbReference>
<dbReference type="GO" id="GO:0006269">
    <property type="term" value="P:DNA replication, synthesis of primer"/>
    <property type="evidence" value="ECO:0007669"/>
    <property type="project" value="UniProtKB-UniRule"/>
</dbReference>
<dbReference type="GO" id="GO:1990077">
    <property type="term" value="C:primosome complex"/>
    <property type="evidence" value="ECO:0007669"/>
    <property type="project" value="UniProtKB-KW"/>
</dbReference>
<keyword evidence="2 9" id="KW-0639">Primosome</keyword>
<comment type="catalytic activity">
    <reaction evidence="9">
        <text>ssDNA + n NTP = ssDNA/pppN(pN)n-1 hybrid + (n-1) diphosphate.</text>
        <dbReference type="EC" id="2.7.7.101"/>
    </reaction>
</comment>
<dbReference type="PROSITE" id="PS50880">
    <property type="entry name" value="TOPRIM"/>
    <property type="match status" value="1"/>
</dbReference>
<feature type="domain" description="Toprim" evidence="11">
    <location>
        <begin position="167"/>
        <end position="253"/>
    </location>
</feature>
<evidence type="ECO:0000256" key="3">
    <source>
        <dbReference type="ARBA" id="ARBA00022679"/>
    </source>
</evidence>
<evidence type="ECO:0000313" key="13">
    <source>
        <dbReference type="Proteomes" id="UP001596461"/>
    </source>
</evidence>
<evidence type="ECO:0000259" key="11">
    <source>
        <dbReference type="PROSITE" id="PS50880"/>
    </source>
</evidence>
<sequence length="487" mass="50898">MTDSAKYLIHARITADGVVERSDVVGAVFGQTEGLLGDELDLRDLQQSSKIGRIDVRIDSENGQSFGEITIASGLDKVETSILAASLEAITRVGPCESRVEVTDIEDMRSAQRREVVERAKELLADSFDDSVMDSTEILTEVREANRVERIDEYDGYPAGPRVDDSDAVVVVEGRADVLTLLKYGIKNGVAVEGTNVPDAVADLTRERTVTAFLDGDRGGELILKELAQVGDIDYVAFAPEGHSVEDLSRHELMAALREKVPFESVDLGTDAGDDATPSADGSAAARNGDGSERTSAVAATDGSTQPAPDADDGPAEPVSPETTNEPGRGADAADAADAGPTAATEQATAAVADAASADATSAEAVDDSRGSDVEETDTADDDATDDEPLTLRDHVEAVVAAGSNHARLLDADNRVVAEVPAADAFEAVSGSDGTPVALVLDGELSQRVLDVAAQRGVDHIVAESEGEYVKRPASVRVVTADRMLSA</sequence>
<gene>
    <name evidence="9 12" type="primary">dnaG</name>
    <name evidence="12" type="ORF">ACFQL9_06435</name>
</gene>
<keyword evidence="13" id="KW-1185">Reference proteome</keyword>
<protein>
    <recommendedName>
        <fullName evidence="9">DNA primase DnaG</fullName>
        <ecNumber evidence="9">2.7.7.101</ecNumber>
    </recommendedName>
</protein>